<reference evidence="4 5" key="1">
    <citation type="submission" date="2013-11" db="EMBL/GenBank/DDBJ databases">
        <title>The Genome Sequence of Phytophthora parasitica P1976.</title>
        <authorList>
            <consortium name="The Broad Institute Genomics Platform"/>
            <person name="Russ C."/>
            <person name="Tyler B."/>
            <person name="Panabieres F."/>
            <person name="Shan W."/>
            <person name="Tripathy S."/>
            <person name="Grunwald N."/>
            <person name="Machado M."/>
            <person name="Johnson C.S."/>
            <person name="Walker B."/>
            <person name="Young S."/>
            <person name="Zeng Q."/>
            <person name="Gargeya S."/>
            <person name="Fitzgerald M."/>
            <person name="Haas B."/>
            <person name="Abouelleil A."/>
            <person name="Allen A.W."/>
            <person name="Alvarado L."/>
            <person name="Arachchi H.M."/>
            <person name="Berlin A.M."/>
            <person name="Chapman S.B."/>
            <person name="Gainer-Dewar J."/>
            <person name="Goldberg J."/>
            <person name="Griggs A."/>
            <person name="Gujja S."/>
            <person name="Hansen M."/>
            <person name="Howarth C."/>
            <person name="Imamovic A."/>
            <person name="Ireland A."/>
            <person name="Larimer J."/>
            <person name="McCowan C."/>
            <person name="Murphy C."/>
            <person name="Pearson M."/>
            <person name="Poon T.W."/>
            <person name="Priest M."/>
            <person name="Roberts A."/>
            <person name="Saif S."/>
            <person name="Shea T."/>
            <person name="Sisk P."/>
            <person name="Sykes S."/>
            <person name="Wortman J."/>
            <person name="Nusbaum C."/>
            <person name="Birren B."/>
        </authorList>
    </citation>
    <scope>NUCLEOTIDE SEQUENCE [LARGE SCALE GENOMIC DNA]</scope>
    <source>
        <strain evidence="4 5">P1976</strain>
    </source>
</reference>
<sequence>MHPSSEKVQTDSQVTSFIRSVTRGVPRHYKTAYLLQRLQRAREDDLYVEAAMILAESACLPALSKALRVLFNFNALSDSVCKRRFRFDKSELCTLVQLMNIGDIVTREWTRAAGIEALCVVLYKLAVPVRWEDVREFFGRSPSGLSNIFLHQLDVLEAQYADLVLLTHEIAASRLFEYARAVFDVGSPYTNIWAFIDGTVRGICRPTSRRRGRKKNKLLDQQSVYNGHKRKHALKFQTLVTPNGLISHLCGPYPGRNHDIKTYRESDLSTIIRNDLRFREYRNFGDCAYGRGDVLISPFDGAIGNLTPEQRHINSALSKIRVSVEWPYAQIVNY</sequence>
<keyword evidence="2" id="KW-0479">Metal-binding</keyword>
<dbReference type="Pfam" id="PF13359">
    <property type="entry name" value="DDE_Tnp_4"/>
    <property type="match status" value="1"/>
</dbReference>
<comment type="caution">
    <text evidence="4">The sequence shown here is derived from an EMBL/GenBank/DDBJ whole genome shotgun (WGS) entry which is preliminary data.</text>
</comment>
<dbReference type="OrthoDB" id="95977at2759"/>
<evidence type="ECO:0000256" key="1">
    <source>
        <dbReference type="ARBA" id="ARBA00001968"/>
    </source>
</evidence>
<evidence type="ECO:0000313" key="4">
    <source>
        <dbReference type="EMBL" id="ETO64250.1"/>
    </source>
</evidence>
<dbReference type="Proteomes" id="UP000028582">
    <property type="component" value="Unassembled WGS sequence"/>
</dbReference>
<dbReference type="GO" id="GO:0046872">
    <property type="term" value="F:metal ion binding"/>
    <property type="evidence" value="ECO:0007669"/>
    <property type="project" value="UniProtKB-KW"/>
</dbReference>
<evidence type="ECO:0000256" key="2">
    <source>
        <dbReference type="ARBA" id="ARBA00022723"/>
    </source>
</evidence>
<dbReference type="InterPro" id="IPR027806">
    <property type="entry name" value="HARBI1_dom"/>
</dbReference>
<proteinExistence type="predicted"/>
<dbReference type="AlphaFoldDB" id="A0A080ZC89"/>
<evidence type="ECO:0000259" key="3">
    <source>
        <dbReference type="Pfam" id="PF13359"/>
    </source>
</evidence>
<protein>
    <recommendedName>
        <fullName evidence="3">DDE Tnp4 domain-containing protein</fullName>
    </recommendedName>
</protein>
<comment type="cofactor">
    <cofactor evidence="1">
        <name>a divalent metal cation</name>
        <dbReference type="ChEBI" id="CHEBI:60240"/>
    </cofactor>
</comment>
<name>A0A080ZC89_PHYNI</name>
<evidence type="ECO:0000313" key="5">
    <source>
        <dbReference type="Proteomes" id="UP000028582"/>
    </source>
</evidence>
<feature type="domain" description="DDE Tnp4" evidence="3">
    <location>
        <begin position="216"/>
        <end position="326"/>
    </location>
</feature>
<organism evidence="4 5">
    <name type="scientific">Phytophthora nicotianae P1976</name>
    <dbReference type="NCBI Taxonomy" id="1317066"/>
    <lineage>
        <taxon>Eukaryota</taxon>
        <taxon>Sar</taxon>
        <taxon>Stramenopiles</taxon>
        <taxon>Oomycota</taxon>
        <taxon>Peronosporomycetes</taxon>
        <taxon>Peronosporales</taxon>
        <taxon>Peronosporaceae</taxon>
        <taxon>Phytophthora</taxon>
    </lineage>
</organism>
<dbReference type="PANTHER" id="PTHR34615:SF1">
    <property type="entry name" value="PX DOMAIN-CONTAINING PROTEIN"/>
    <property type="match status" value="1"/>
</dbReference>
<dbReference type="EMBL" id="ANJA01003300">
    <property type="protein sequence ID" value="ETO64250.1"/>
    <property type="molecule type" value="Genomic_DNA"/>
</dbReference>
<accession>A0A080ZC89</accession>
<dbReference type="PANTHER" id="PTHR34615">
    <property type="entry name" value="PX DOMAIN-CONTAINING PROTEIN"/>
    <property type="match status" value="1"/>
</dbReference>
<gene>
    <name evidence="4" type="ORF">F444_18177</name>
</gene>